<proteinExistence type="inferred from homology"/>
<name>A0AAD7Q6E6_QUISA</name>
<dbReference type="Gene3D" id="3.40.50.200">
    <property type="entry name" value="Peptidase S8/S53 domain"/>
    <property type="match status" value="1"/>
</dbReference>
<dbReference type="InterPro" id="IPR036852">
    <property type="entry name" value="Peptidase_S8/S53_dom_sf"/>
</dbReference>
<dbReference type="KEGG" id="qsa:O6P43_005528"/>
<comment type="caution">
    <text evidence="4">The sequence shown here is derived from an EMBL/GenBank/DDBJ whole genome shotgun (WGS) entry which is preliminary data.</text>
</comment>
<sequence>MNQTSDVQGMKGDMELTLPQPAGKEIEGASYFGLAKGLARDGGPSVRIAVYKACWLKGCYSEDILAAFDDAIADGVDILSVSFGTAANAHYFDDLTAI</sequence>
<comment type="subcellular location">
    <subcellularLocation>
        <location evidence="1">Secreted</location>
    </subcellularLocation>
</comment>
<protein>
    <submittedName>
        <fullName evidence="4">Subtilisin-like protease</fullName>
    </submittedName>
</protein>
<evidence type="ECO:0000256" key="2">
    <source>
        <dbReference type="ARBA" id="ARBA00011073"/>
    </source>
</evidence>
<dbReference type="SUPFAM" id="SSF52743">
    <property type="entry name" value="Subtilisin-like"/>
    <property type="match status" value="1"/>
</dbReference>
<keyword evidence="5" id="KW-1185">Reference proteome</keyword>
<dbReference type="Proteomes" id="UP001163823">
    <property type="component" value="Chromosome 3"/>
</dbReference>
<gene>
    <name evidence="4" type="ORF">O6P43_005528</name>
</gene>
<accession>A0AAD7Q6E6</accession>
<dbReference type="InterPro" id="IPR045051">
    <property type="entry name" value="SBT"/>
</dbReference>
<comment type="similarity">
    <text evidence="2">Belongs to the peptidase S8 family.</text>
</comment>
<organism evidence="4 5">
    <name type="scientific">Quillaja saponaria</name>
    <name type="common">Soap bark tree</name>
    <dbReference type="NCBI Taxonomy" id="32244"/>
    <lineage>
        <taxon>Eukaryota</taxon>
        <taxon>Viridiplantae</taxon>
        <taxon>Streptophyta</taxon>
        <taxon>Embryophyta</taxon>
        <taxon>Tracheophyta</taxon>
        <taxon>Spermatophyta</taxon>
        <taxon>Magnoliopsida</taxon>
        <taxon>eudicotyledons</taxon>
        <taxon>Gunneridae</taxon>
        <taxon>Pentapetalae</taxon>
        <taxon>rosids</taxon>
        <taxon>fabids</taxon>
        <taxon>Fabales</taxon>
        <taxon>Quillajaceae</taxon>
        <taxon>Quillaja</taxon>
    </lineage>
</organism>
<dbReference type="EMBL" id="JARAOO010000003">
    <property type="protein sequence ID" value="KAJ7975634.1"/>
    <property type="molecule type" value="Genomic_DNA"/>
</dbReference>
<evidence type="ECO:0000256" key="1">
    <source>
        <dbReference type="ARBA" id="ARBA00004613"/>
    </source>
</evidence>
<dbReference type="PANTHER" id="PTHR10795">
    <property type="entry name" value="PROPROTEIN CONVERTASE SUBTILISIN/KEXIN"/>
    <property type="match status" value="1"/>
</dbReference>
<dbReference type="GO" id="GO:0004252">
    <property type="term" value="F:serine-type endopeptidase activity"/>
    <property type="evidence" value="ECO:0007669"/>
    <property type="project" value="InterPro"/>
</dbReference>
<reference evidence="4" key="1">
    <citation type="journal article" date="2023" name="Science">
        <title>Elucidation of the pathway for biosynthesis of saponin adjuvants from the soapbark tree.</title>
        <authorList>
            <person name="Reed J."/>
            <person name="Orme A."/>
            <person name="El-Demerdash A."/>
            <person name="Owen C."/>
            <person name="Martin L.B.B."/>
            <person name="Misra R.C."/>
            <person name="Kikuchi S."/>
            <person name="Rejzek M."/>
            <person name="Martin A.C."/>
            <person name="Harkess A."/>
            <person name="Leebens-Mack J."/>
            <person name="Louveau T."/>
            <person name="Stephenson M.J."/>
            <person name="Osbourn A."/>
        </authorList>
    </citation>
    <scope>NUCLEOTIDE SEQUENCE</scope>
    <source>
        <strain evidence="4">S10</strain>
    </source>
</reference>
<keyword evidence="4" id="KW-0378">Hydrolase</keyword>
<dbReference type="GO" id="GO:0006508">
    <property type="term" value="P:proteolysis"/>
    <property type="evidence" value="ECO:0007669"/>
    <property type="project" value="UniProtKB-KW"/>
</dbReference>
<keyword evidence="3" id="KW-0732">Signal</keyword>
<evidence type="ECO:0000313" key="4">
    <source>
        <dbReference type="EMBL" id="KAJ7975634.1"/>
    </source>
</evidence>
<evidence type="ECO:0000256" key="3">
    <source>
        <dbReference type="ARBA" id="ARBA00022729"/>
    </source>
</evidence>
<dbReference type="AlphaFoldDB" id="A0AAD7Q6E6"/>
<dbReference type="GO" id="GO:0005576">
    <property type="term" value="C:extracellular region"/>
    <property type="evidence" value="ECO:0007669"/>
    <property type="project" value="UniProtKB-SubCell"/>
</dbReference>
<evidence type="ECO:0000313" key="5">
    <source>
        <dbReference type="Proteomes" id="UP001163823"/>
    </source>
</evidence>
<keyword evidence="4" id="KW-0645">Protease</keyword>